<keyword evidence="1" id="KW-0472">Membrane</keyword>
<feature type="transmembrane region" description="Helical" evidence="1">
    <location>
        <begin position="54"/>
        <end position="71"/>
    </location>
</feature>
<reference evidence="3" key="1">
    <citation type="journal article" date="2019" name="Int. J. Syst. Evol. Microbiol.">
        <title>The Global Catalogue of Microorganisms (GCM) 10K type strain sequencing project: providing services to taxonomists for standard genome sequencing and annotation.</title>
        <authorList>
            <consortium name="The Broad Institute Genomics Platform"/>
            <consortium name="The Broad Institute Genome Sequencing Center for Infectious Disease"/>
            <person name="Wu L."/>
            <person name="Ma J."/>
        </authorList>
    </citation>
    <scope>NUCLEOTIDE SEQUENCE [LARGE SCALE GENOMIC DNA]</scope>
    <source>
        <strain evidence="3">JCM 12774</strain>
    </source>
</reference>
<dbReference type="EMBL" id="BAAACX010000008">
    <property type="protein sequence ID" value="GAA0388993.1"/>
    <property type="molecule type" value="Genomic_DNA"/>
</dbReference>
<feature type="transmembrane region" description="Helical" evidence="1">
    <location>
        <begin position="114"/>
        <end position="132"/>
    </location>
</feature>
<feature type="transmembrane region" description="Helical" evidence="1">
    <location>
        <begin position="83"/>
        <end position="102"/>
    </location>
</feature>
<feature type="transmembrane region" description="Helical" evidence="1">
    <location>
        <begin position="139"/>
        <end position="159"/>
    </location>
</feature>
<feature type="transmembrane region" description="Helical" evidence="1">
    <location>
        <begin position="12"/>
        <end position="34"/>
    </location>
</feature>
<dbReference type="RefSeq" id="WP_343860491.1">
    <property type="nucleotide sequence ID" value="NZ_BAAACX010000008.1"/>
</dbReference>
<protein>
    <submittedName>
        <fullName evidence="2">Uncharacterized protein</fullName>
    </submittedName>
</protein>
<evidence type="ECO:0000256" key="1">
    <source>
        <dbReference type="SAM" id="Phobius"/>
    </source>
</evidence>
<proteinExistence type="predicted"/>
<sequence>MDFYSLRKKRFGFSFRGLVILLLVLLPNVLFYLYVSKDLSRSGQMMDRYPVISAIERGSQLLLMLALVFRVHAGEPSLKSKYVLGMGVFLLLYYALWTRYFAGGGDYGLISGSFPVYMGMAVFPSTYFALAGKWRKDRLGFALAILFGLSHTLNTYLNFGF</sequence>
<evidence type="ECO:0000313" key="2">
    <source>
        <dbReference type="EMBL" id="GAA0388993.1"/>
    </source>
</evidence>
<evidence type="ECO:0000313" key="3">
    <source>
        <dbReference type="Proteomes" id="UP001500340"/>
    </source>
</evidence>
<keyword evidence="1" id="KW-0812">Transmembrane</keyword>
<comment type="caution">
    <text evidence="2">The sequence shown here is derived from an EMBL/GenBank/DDBJ whole genome shotgun (WGS) entry which is preliminary data.</text>
</comment>
<name>A0ABP3I445_9BACL</name>
<keyword evidence="1" id="KW-1133">Transmembrane helix</keyword>
<keyword evidence="3" id="KW-1185">Reference proteome</keyword>
<dbReference type="Proteomes" id="UP001500340">
    <property type="component" value="Unassembled WGS sequence"/>
</dbReference>
<gene>
    <name evidence="2" type="ORF">GCM10008933_19960</name>
</gene>
<organism evidence="2 3">
    <name type="scientific">Paenibacillus motobuensis</name>
    <dbReference type="NCBI Taxonomy" id="295324"/>
    <lineage>
        <taxon>Bacteria</taxon>
        <taxon>Bacillati</taxon>
        <taxon>Bacillota</taxon>
        <taxon>Bacilli</taxon>
        <taxon>Bacillales</taxon>
        <taxon>Paenibacillaceae</taxon>
        <taxon>Paenibacillus</taxon>
    </lineage>
</organism>
<accession>A0ABP3I445</accession>